<dbReference type="InterPro" id="IPR018958">
    <property type="entry name" value="Knr4/Smi1-like_dom"/>
</dbReference>
<evidence type="ECO:0000313" key="3">
    <source>
        <dbReference type="Proteomes" id="UP001208364"/>
    </source>
</evidence>
<reference evidence="2 3" key="1">
    <citation type="journal article" date="2021" name="ISME Commun">
        <title>Automated analysis of genomic sequences facilitates high-throughput and comprehensive description of bacteria.</title>
        <authorList>
            <person name="Hitch T.C.A."/>
        </authorList>
    </citation>
    <scope>NUCLEOTIDE SEQUENCE [LARGE SCALE GENOMIC DNA]</scope>
    <source>
        <strain evidence="2 3">H4_15</strain>
    </source>
</reference>
<dbReference type="SUPFAM" id="SSF160631">
    <property type="entry name" value="SMI1/KNR4-like"/>
    <property type="match status" value="1"/>
</dbReference>
<proteinExistence type="predicted"/>
<organism evidence="2 3">
    <name type="scientific">[Clostridium] ammoniilyticum</name>
    <dbReference type="NCBI Taxonomy" id="2981784"/>
    <lineage>
        <taxon>Bacteria</taxon>
        <taxon>Bacillati</taxon>
        <taxon>Bacillota</taxon>
        <taxon>Erysipelotrichia</taxon>
        <taxon>Erysipelotrichales</taxon>
        <taxon>Coprobacillaceae</taxon>
        <taxon>Faecalibacillus</taxon>
    </lineage>
</organism>
<dbReference type="Gene3D" id="3.40.1580.10">
    <property type="entry name" value="SMI1/KNR4-like"/>
    <property type="match status" value="1"/>
</dbReference>
<name>A0ABT2SWG4_9FIRM</name>
<evidence type="ECO:0000313" key="2">
    <source>
        <dbReference type="EMBL" id="MCU6739172.1"/>
    </source>
</evidence>
<comment type="caution">
    <text evidence="2">The sequence shown here is derived from an EMBL/GenBank/DDBJ whole genome shotgun (WGS) entry which is preliminary data.</text>
</comment>
<dbReference type="Pfam" id="PF09346">
    <property type="entry name" value="SMI1_KNR4"/>
    <property type="match status" value="1"/>
</dbReference>
<keyword evidence="3" id="KW-1185">Reference proteome</keyword>
<dbReference type="Proteomes" id="UP001208364">
    <property type="component" value="Unassembled WGS sequence"/>
</dbReference>
<feature type="domain" description="Knr4/Smi1-like" evidence="1">
    <location>
        <begin position="14"/>
        <end position="122"/>
    </location>
</feature>
<protein>
    <submittedName>
        <fullName evidence="2">SMI1/KNR4 family protein</fullName>
    </submittedName>
</protein>
<dbReference type="EMBL" id="JAOQJR010000012">
    <property type="protein sequence ID" value="MCU6739172.1"/>
    <property type="molecule type" value="Genomic_DNA"/>
</dbReference>
<dbReference type="RefSeq" id="WP_147580628.1">
    <property type="nucleotide sequence ID" value="NZ_JAOQJR010000012.1"/>
</dbReference>
<sequence length="205" mass="23859">MDLKNIEFIEKNKPAIDEDIHLVNNQIKGILPDVYKEFLKITNGAVLNGYVFYSTKEMIEMYKCHDFSNNMPEYISIGNDNGDWELVIKATKDATLCGFLDAGSIGISDPDEWFDFRLWINEGCKMFEEDDNSDLGKVYIIKLPKEKLKFLAETKRIFFLNISTGLLYKKVNTLPYVIMEDIYISKADTYIEQTSFPECYEFRND</sequence>
<gene>
    <name evidence="2" type="ORF">OCV55_10925</name>
</gene>
<dbReference type="SMART" id="SM00860">
    <property type="entry name" value="SMI1_KNR4"/>
    <property type="match status" value="1"/>
</dbReference>
<accession>A0ABT2SWG4</accession>
<evidence type="ECO:0000259" key="1">
    <source>
        <dbReference type="SMART" id="SM00860"/>
    </source>
</evidence>
<dbReference type="InterPro" id="IPR037883">
    <property type="entry name" value="Knr4/Smi1-like_sf"/>
</dbReference>